<dbReference type="PANTHER" id="PTHR33653">
    <property type="entry name" value="RIBONUCLEASE VAPC2"/>
    <property type="match status" value="1"/>
</dbReference>
<dbReference type="InterPro" id="IPR002716">
    <property type="entry name" value="PIN_dom"/>
</dbReference>
<evidence type="ECO:0000256" key="5">
    <source>
        <dbReference type="ARBA" id="ARBA00022801"/>
    </source>
</evidence>
<organism evidence="9 10">
    <name type="scientific">Candidatus Thiomargarita nelsonii</name>
    <dbReference type="NCBI Taxonomy" id="1003181"/>
    <lineage>
        <taxon>Bacteria</taxon>
        <taxon>Pseudomonadati</taxon>
        <taxon>Pseudomonadota</taxon>
        <taxon>Gammaproteobacteria</taxon>
        <taxon>Thiotrichales</taxon>
        <taxon>Thiotrichaceae</taxon>
        <taxon>Thiomargarita</taxon>
    </lineage>
</organism>
<evidence type="ECO:0000256" key="4">
    <source>
        <dbReference type="ARBA" id="ARBA00022723"/>
    </source>
</evidence>
<gene>
    <name evidence="9" type="ORF">PN36_07810</name>
</gene>
<comment type="cofactor">
    <cofactor evidence="1">
        <name>Mg(2+)</name>
        <dbReference type="ChEBI" id="CHEBI:18420"/>
    </cofactor>
</comment>
<dbReference type="Proteomes" id="UP000030428">
    <property type="component" value="Unassembled WGS sequence"/>
</dbReference>
<dbReference type="Gene3D" id="3.40.50.1010">
    <property type="entry name" value="5'-nuclease"/>
    <property type="match status" value="1"/>
</dbReference>
<dbReference type="InterPro" id="IPR029060">
    <property type="entry name" value="PIN-like_dom_sf"/>
</dbReference>
<protein>
    <recommendedName>
        <fullName evidence="8">PIN domain-containing protein</fullName>
    </recommendedName>
</protein>
<dbReference type="InterPro" id="IPR050556">
    <property type="entry name" value="Type_II_TA_system_RNase"/>
</dbReference>
<dbReference type="GO" id="GO:0016787">
    <property type="term" value="F:hydrolase activity"/>
    <property type="evidence" value="ECO:0007669"/>
    <property type="project" value="UniProtKB-KW"/>
</dbReference>
<keyword evidence="5" id="KW-0378">Hydrolase</keyword>
<keyword evidence="3" id="KW-0540">Nuclease</keyword>
<name>A0A0A6PR22_9GAMM</name>
<dbReference type="CDD" id="cd09881">
    <property type="entry name" value="PIN_VapC4-5_FitB-like"/>
    <property type="match status" value="1"/>
</dbReference>
<evidence type="ECO:0000256" key="2">
    <source>
        <dbReference type="ARBA" id="ARBA00022649"/>
    </source>
</evidence>
<proteinExistence type="inferred from homology"/>
<keyword evidence="4" id="KW-0479">Metal-binding</keyword>
<feature type="domain" description="PIN" evidence="8">
    <location>
        <begin position="31"/>
        <end position="133"/>
    </location>
</feature>
<dbReference type="GO" id="GO:0004518">
    <property type="term" value="F:nuclease activity"/>
    <property type="evidence" value="ECO:0007669"/>
    <property type="project" value="UniProtKB-KW"/>
</dbReference>
<comment type="caution">
    <text evidence="9">The sequence shown here is derived from an EMBL/GenBank/DDBJ whole genome shotgun (WGS) entry which is preliminary data.</text>
</comment>
<evidence type="ECO:0000313" key="9">
    <source>
        <dbReference type="EMBL" id="KHD06860.1"/>
    </source>
</evidence>
<keyword evidence="6" id="KW-0460">Magnesium</keyword>
<dbReference type="GO" id="GO:0046872">
    <property type="term" value="F:metal ion binding"/>
    <property type="evidence" value="ECO:0007669"/>
    <property type="project" value="UniProtKB-KW"/>
</dbReference>
<dbReference type="SUPFAM" id="SSF88723">
    <property type="entry name" value="PIN domain-like"/>
    <property type="match status" value="1"/>
</dbReference>
<evidence type="ECO:0000256" key="1">
    <source>
        <dbReference type="ARBA" id="ARBA00001946"/>
    </source>
</evidence>
<dbReference type="Pfam" id="PF01850">
    <property type="entry name" value="PIN"/>
    <property type="match status" value="1"/>
</dbReference>
<evidence type="ECO:0000256" key="6">
    <source>
        <dbReference type="ARBA" id="ARBA00022842"/>
    </source>
</evidence>
<evidence type="ECO:0000256" key="7">
    <source>
        <dbReference type="ARBA" id="ARBA00038093"/>
    </source>
</evidence>
<reference evidence="9 10" key="1">
    <citation type="journal article" date="2016" name="Front. Microbiol.">
        <title>Single-Cell (Meta-)Genomics of a Dimorphic Candidatus Thiomargarita nelsonii Reveals Genomic Plasticity.</title>
        <authorList>
            <person name="Flood B.E."/>
            <person name="Fliss P."/>
            <person name="Jones D.S."/>
            <person name="Dick G.J."/>
            <person name="Jain S."/>
            <person name="Kaster A.K."/>
            <person name="Winkel M."/>
            <person name="Mussmann M."/>
            <person name="Bailey J."/>
        </authorList>
    </citation>
    <scope>NUCLEOTIDE SEQUENCE [LARGE SCALE GENOMIC DNA]</scope>
    <source>
        <strain evidence="9">Hydrate Ridge</strain>
    </source>
</reference>
<dbReference type="AlphaFoldDB" id="A0A0A6PR22"/>
<evidence type="ECO:0000259" key="8">
    <source>
        <dbReference type="Pfam" id="PF01850"/>
    </source>
</evidence>
<accession>A0A0A6PR22</accession>
<keyword evidence="2" id="KW-1277">Toxin-antitoxin system</keyword>
<dbReference type="EMBL" id="JSZA02000022">
    <property type="protein sequence ID" value="KHD06860.1"/>
    <property type="molecule type" value="Genomic_DNA"/>
</dbReference>
<sequence>MAENTLFILDSDHLSLHQRGHESLKTHLLEVPSKQIAITIISVEELVRGRLAQIRKASKPDARVKAYYWLSRTFKFLSDFTVIEYDSQAEIHFQRFLSQKLRVGTQDLKIAAIALSQNAILVTRNRQDFERIPALKIEDWSV</sequence>
<evidence type="ECO:0000313" key="10">
    <source>
        <dbReference type="Proteomes" id="UP000030428"/>
    </source>
</evidence>
<evidence type="ECO:0000256" key="3">
    <source>
        <dbReference type="ARBA" id="ARBA00022722"/>
    </source>
</evidence>
<comment type="similarity">
    <text evidence="7">Belongs to the PINc/VapC protein family.</text>
</comment>
<keyword evidence="10" id="KW-1185">Reference proteome</keyword>
<dbReference type="PANTHER" id="PTHR33653:SF1">
    <property type="entry name" value="RIBONUCLEASE VAPC2"/>
    <property type="match status" value="1"/>
</dbReference>